<evidence type="ECO:0000313" key="1">
    <source>
        <dbReference type="EMBL" id="GFS28647.1"/>
    </source>
</evidence>
<protein>
    <submittedName>
        <fullName evidence="1">Uncharacterized protein</fullName>
    </submittedName>
</protein>
<accession>A0A8X6M528</accession>
<evidence type="ECO:0000313" key="2">
    <source>
        <dbReference type="Proteomes" id="UP000887013"/>
    </source>
</evidence>
<dbReference type="AlphaFoldDB" id="A0A8X6M528"/>
<sequence>GLDRLRVKEDVDKTYHGRSSWVLVDSSPIPDSEPGGVVRSTIRQVRHHTGGRSWKTVVERLGMKDNATAG</sequence>
<dbReference type="EMBL" id="BMAW01041455">
    <property type="protein sequence ID" value="GFS28647.1"/>
    <property type="molecule type" value="Genomic_DNA"/>
</dbReference>
<gene>
    <name evidence="1" type="ORF">NPIL_31191</name>
</gene>
<dbReference type="Proteomes" id="UP000887013">
    <property type="component" value="Unassembled WGS sequence"/>
</dbReference>
<keyword evidence="2" id="KW-1185">Reference proteome</keyword>
<name>A0A8X6M528_NEPPI</name>
<reference evidence="1" key="1">
    <citation type="submission" date="2020-08" db="EMBL/GenBank/DDBJ databases">
        <title>Multicomponent nature underlies the extraordinary mechanical properties of spider dragline silk.</title>
        <authorList>
            <person name="Kono N."/>
            <person name="Nakamura H."/>
            <person name="Mori M."/>
            <person name="Yoshida Y."/>
            <person name="Ohtoshi R."/>
            <person name="Malay A.D."/>
            <person name="Moran D.A.P."/>
            <person name="Tomita M."/>
            <person name="Numata K."/>
            <person name="Arakawa K."/>
        </authorList>
    </citation>
    <scope>NUCLEOTIDE SEQUENCE</scope>
</reference>
<comment type="caution">
    <text evidence="1">The sequence shown here is derived from an EMBL/GenBank/DDBJ whole genome shotgun (WGS) entry which is preliminary data.</text>
</comment>
<feature type="non-terminal residue" evidence="1">
    <location>
        <position position="1"/>
    </location>
</feature>
<proteinExistence type="predicted"/>
<organism evidence="1 2">
    <name type="scientific">Nephila pilipes</name>
    <name type="common">Giant wood spider</name>
    <name type="synonym">Nephila maculata</name>
    <dbReference type="NCBI Taxonomy" id="299642"/>
    <lineage>
        <taxon>Eukaryota</taxon>
        <taxon>Metazoa</taxon>
        <taxon>Ecdysozoa</taxon>
        <taxon>Arthropoda</taxon>
        <taxon>Chelicerata</taxon>
        <taxon>Arachnida</taxon>
        <taxon>Araneae</taxon>
        <taxon>Araneomorphae</taxon>
        <taxon>Entelegynae</taxon>
        <taxon>Araneoidea</taxon>
        <taxon>Nephilidae</taxon>
        <taxon>Nephila</taxon>
    </lineage>
</organism>